<feature type="domain" description="NTP pyrophosphohydrolase MazG-like" evidence="1">
    <location>
        <begin position="58"/>
        <end position="133"/>
    </location>
</feature>
<dbReference type="GO" id="GO:0046076">
    <property type="term" value="P:dTTP catabolic process"/>
    <property type="evidence" value="ECO:0007669"/>
    <property type="project" value="TreeGrafter"/>
</dbReference>
<dbReference type="EMBL" id="WLZY01000005">
    <property type="protein sequence ID" value="NDL58527.1"/>
    <property type="molecule type" value="Genomic_DNA"/>
</dbReference>
<dbReference type="InterPro" id="IPR011551">
    <property type="entry name" value="NTP_PyrPHydrolase_MazG"/>
</dbReference>
<reference evidence="2 3" key="1">
    <citation type="submission" date="2019-11" db="EMBL/GenBank/DDBJ databases">
        <authorList>
            <person name="Li X.-J."/>
            <person name="Feng X.-M."/>
        </authorList>
    </citation>
    <scope>NUCLEOTIDE SEQUENCE [LARGE SCALE GENOMIC DNA]</scope>
    <source>
        <strain evidence="2 3">XMNu-373</strain>
    </source>
</reference>
<dbReference type="GO" id="GO:0047429">
    <property type="term" value="F:nucleoside triphosphate diphosphatase activity"/>
    <property type="evidence" value="ECO:0007669"/>
    <property type="project" value="TreeGrafter"/>
</dbReference>
<dbReference type="GO" id="GO:0046061">
    <property type="term" value="P:dATP catabolic process"/>
    <property type="evidence" value="ECO:0007669"/>
    <property type="project" value="TreeGrafter"/>
</dbReference>
<dbReference type="PANTHER" id="PTHR30522">
    <property type="entry name" value="NUCLEOSIDE TRIPHOSPHATE PYROPHOSPHOHYDROLASE"/>
    <property type="match status" value="1"/>
</dbReference>
<evidence type="ECO:0000259" key="1">
    <source>
        <dbReference type="Pfam" id="PF03819"/>
    </source>
</evidence>
<dbReference type="CDD" id="cd11528">
    <property type="entry name" value="NTP-PPase_MazG_Nterm"/>
    <property type="match status" value="1"/>
</dbReference>
<organism evidence="2 3">
    <name type="scientific">Phytoactinopolyspora mesophila</name>
    <dbReference type="NCBI Taxonomy" id="2650750"/>
    <lineage>
        <taxon>Bacteria</taxon>
        <taxon>Bacillati</taxon>
        <taxon>Actinomycetota</taxon>
        <taxon>Actinomycetes</taxon>
        <taxon>Jiangellales</taxon>
        <taxon>Jiangellaceae</taxon>
        <taxon>Phytoactinopolyspora</taxon>
    </lineage>
</organism>
<dbReference type="GO" id="GO:0046052">
    <property type="term" value="P:UTP catabolic process"/>
    <property type="evidence" value="ECO:0007669"/>
    <property type="project" value="TreeGrafter"/>
</dbReference>
<evidence type="ECO:0000313" key="3">
    <source>
        <dbReference type="Proteomes" id="UP000460435"/>
    </source>
</evidence>
<dbReference type="InterPro" id="IPR004518">
    <property type="entry name" value="MazG-like_dom"/>
</dbReference>
<proteinExistence type="predicted"/>
<comment type="caution">
    <text evidence="2">The sequence shown here is derived from an EMBL/GenBank/DDBJ whole genome shotgun (WGS) entry which is preliminary data.</text>
</comment>
<name>A0A7K3M682_9ACTN</name>
<dbReference type="GO" id="GO:0046047">
    <property type="term" value="P:TTP catabolic process"/>
    <property type="evidence" value="ECO:0007669"/>
    <property type="project" value="TreeGrafter"/>
</dbReference>
<dbReference type="GO" id="GO:0046081">
    <property type="term" value="P:dUTP catabolic process"/>
    <property type="evidence" value="ECO:0007669"/>
    <property type="project" value="TreeGrafter"/>
</dbReference>
<dbReference type="NCBIfam" id="TIGR00444">
    <property type="entry name" value="mazG"/>
    <property type="match status" value="1"/>
</dbReference>
<dbReference type="SUPFAM" id="SSF101386">
    <property type="entry name" value="all-alpha NTP pyrophosphatases"/>
    <property type="match status" value="1"/>
</dbReference>
<evidence type="ECO:0000313" key="2">
    <source>
        <dbReference type="EMBL" id="NDL58527.1"/>
    </source>
</evidence>
<dbReference type="FunFam" id="1.10.287.1080:FF:000001">
    <property type="entry name" value="Nucleoside triphosphate pyrophosphohydrolase"/>
    <property type="match status" value="1"/>
</dbReference>
<accession>A0A7K3M682</accession>
<dbReference type="PANTHER" id="PTHR30522:SF0">
    <property type="entry name" value="NUCLEOSIDE TRIPHOSPHATE PYROPHOSPHOHYDROLASE"/>
    <property type="match status" value="1"/>
</dbReference>
<protein>
    <submittedName>
        <fullName evidence="2">MazG family protein</fullName>
    </submittedName>
</protein>
<dbReference type="Proteomes" id="UP000460435">
    <property type="component" value="Unassembled WGS sequence"/>
</dbReference>
<dbReference type="GO" id="GO:0006950">
    <property type="term" value="P:response to stress"/>
    <property type="evidence" value="ECO:0007669"/>
    <property type="project" value="UniProtKB-ARBA"/>
</dbReference>
<gene>
    <name evidence="2" type="ORF">F7O44_15770</name>
</gene>
<sequence length="245" mass="26807">MPKGWWLPAVRSPTRSRTTPWQTLDTPTSVPAGSRLLELVAVMDRLRSPGGCPWDAEQTHRSLATYLVEETYETLEAIESGDDTDLREELGDLLLQVIFHARIAEERETDPWSIDDVAGGIAEKLIRRHPHVFGDVDAPTAAHVEGRWEAMKRVEKQRTSAVDGVPLAQPALSLAAKLINRVERSGVDVALPAADVPELTNADEVGDHLMAVVAASRSAGVDPEQALRDASRRYIAAVHEAETTT</sequence>
<keyword evidence="3" id="KW-1185">Reference proteome</keyword>
<dbReference type="AlphaFoldDB" id="A0A7K3M682"/>
<dbReference type="Pfam" id="PF03819">
    <property type="entry name" value="MazG"/>
    <property type="match status" value="1"/>
</dbReference>
<dbReference type="InterPro" id="IPR048015">
    <property type="entry name" value="NTP-PPase_MazG-like_N"/>
</dbReference>
<dbReference type="GO" id="GO:0006203">
    <property type="term" value="P:dGTP catabolic process"/>
    <property type="evidence" value="ECO:0007669"/>
    <property type="project" value="TreeGrafter"/>
</dbReference>
<dbReference type="Gene3D" id="1.10.287.1080">
    <property type="entry name" value="MazG-like"/>
    <property type="match status" value="2"/>
</dbReference>